<organism evidence="1 2">
    <name type="scientific">Acinetobacter sedimenti</name>
    <dbReference type="NCBI Taxonomy" id="2919922"/>
    <lineage>
        <taxon>Bacteria</taxon>
        <taxon>Pseudomonadati</taxon>
        <taxon>Pseudomonadota</taxon>
        <taxon>Gammaproteobacteria</taxon>
        <taxon>Moraxellales</taxon>
        <taxon>Moraxellaceae</taxon>
        <taxon>Acinetobacter</taxon>
    </lineage>
</organism>
<dbReference type="AlphaFoldDB" id="A0A9X1WWG6"/>
<accession>A0A9X1WWG6</accession>
<dbReference type="Proteomes" id="UP001139701">
    <property type="component" value="Unassembled WGS sequence"/>
</dbReference>
<dbReference type="RefSeq" id="WP_241570573.1">
    <property type="nucleotide sequence ID" value="NZ_JAKUML010000003.1"/>
</dbReference>
<evidence type="ECO:0000313" key="1">
    <source>
        <dbReference type="EMBL" id="MCJ8145878.1"/>
    </source>
</evidence>
<dbReference type="InterPro" id="IPR049846">
    <property type="entry name" value="NF038105-like"/>
</dbReference>
<evidence type="ECO:0000313" key="2">
    <source>
        <dbReference type="Proteomes" id="UP001139701"/>
    </source>
</evidence>
<reference evidence="1" key="1">
    <citation type="submission" date="2022-02" db="EMBL/GenBank/DDBJ databases">
        <title>Acinetobacter A3.8 sp. nov., isolated from Sediment (Zhairuo Island).</title>
        <authorList>
            <person name="Zheng K."/>
        </authorList>
    </citation>
    <scope>NUCLEOTIDE SEQUENCE</scope>
    <source>
        <strain evidence="1">A3.8</strain>
    </source>
</reference>
<dbReference type="NCBIfam" id="NF038105">
    <property type="entry name" value="acin_NF038105"/>
    <property type="match status" value="1"/>
</dbReference>
<comment type="caution">
    <text evidence="1">The sequence shown here is derived from an EMBL/GenBank/DDBJ whole genome shotgun (WGS) entry which is preliminary data.</text>
</comment>
<protein>
    <submittedName>
        <fullName evidence="1">NF038105 family protein</fullName>
    </submittedName>
</protein>
<name>A0A9X1WWG6_9GAMM</name>
<gene>
    <name evidence="1" type="ORF">MKI79_02960</name>
</gene>
<dbReference type="EMBL" id="JAKUML010000003">
    <property type="protein sequence ID" value="MCJ8145878.1"/>
    <property type="molecule type" value="Genomic_DNA"/>
</dbReference>
<sequence>MTTVKFDEMPTAVEEMDMHEIKDENVKQAWKAYEAKPEYKEFNKHDMIESMTVHESDG</sequence>
<keyword evidence="2" id="KW-1185">Reference proteome</keyword>
<proteinExistence type="predicted"/>